<dbReference type="RefSeq" id="WP_071116272.1">
    <property type="nucleotide sequence ID" value="NZ_MKCS01000001.1"/>
</dbReference>
<dbReference type="Proteomes" id="UP000180088">
    <property type="component" value="Unassembled WGS sequence"/>
</dbReference>
<dbReference type="Pfam" id="PF03417">
    <property type="entry name" value="AAT"/>
    <property type="match status" value="1"/>
</dbReference>
<feature type="domain" description="Peptidase C45 hydrolase" evidence="2">
    <location>
        <begin position="34"/>
        <end position="260"/>
    </location>
</feature>
<dbReference type="OrthoDB" id="9155544at2"/>
<accession>A0A1S1X5M2</accession>
<proteinExistence type="predicted"/>
<organism evidence="3 4">
    <name type="scientific">Chromobacterium sphagni</name>
    <dbReference type="NCBI Taxonomy" id="1903179"/>
    <lineage>
        <taxon>Bacteria</taxon>
        <taxon>Pseudomonadati</taxon>
        <taxon>Pseudomonadota</taxon>
        <taxon>Betaproteobacteria</taxon>
        <taxon>Neisseriales</taxon>
        <taxon>Chromobacteriaceae</taxon>
        <taxon>Chromobacterium</taxon>
    </lineage>
</organism>
<keyword evidence="1" id="KW-0732">Signal</keyword>
<evidence type="ECO:0000256" key="1">
    <source>
        <dbReference type="SAM" id="SignalP"/>
    </source>
</evidence>
<dbReference type="STRING" id="1903179.BI347_15620"/>
<dbReference type="InterPro" id="IPR005079">
    <property type="entry name" value="Peptidase_C45_hydrolase"/>
</dbReference>
<dbReference type="Gene3D" id="3.60.60.10">
    <property type="entry name" value="Penicillin V Acylase, Chain A"/>
    <property type="match status" value="1"/>
</dbReference>
<feature type="chain" id="PRO_5010386441" description="Peptidase C45 hydrolase domain-containing protein" evidence="1">
    <location>
        <begin position="22"/>
        <end position="285"/>
    </location>
</feature>
<dbReference type="PANTHER" id="PTHR34180">
    <property type="entry name" value="PEPTIDASE C45"/>
    <property type="match status" value="1"/>
</dbReference>
<name>A0A1S1X5M2_9NEIS</name>
<dbReference type="InterPro" id="IPR047801">
    <property type="entry name" value="Peptidase_C45"/>
</dbReference>
<protein>
    <recommendedName>
        <fullName evidence="2">Peptidase C45 hydrolase domain-containing protein</fullName>
    </recommendedName>
</protein>
<evidence type="ECO:0000313" key="4">
    <source>
        <dbReference type="Proteomes" id="UP000180088"/>
    </source>
</evidence>
<dbReference type="AlphaFoldDB" id="A0A1S1X5M2"/>
<sequence length="285" mass="30437">MRKVLILAAGLTWLLHGPAAACTLWGAAGSASAGGEGTLLAKNRDWKPDHQQSLRLVHPVSGFAYLGLFADGSRAPGIKAGVNQQGLSVVSASASSLPREARAGEAGEHGAMSQLLRRYATLDAVAADAGKLFGHARPVFLQLADPTGLMLVEVGQHGRYRLQREANGVLTHTNHYRDAGLLDQPQSIGRSSASRLSRIDSLLSVQPSHTRAEFSAISQDRHDGPDDSLWRSGREHTLASWQVSLPVNAAPRLHLVLANPGAEPIARAYVLDAAFWRQAGQRLLP</sequence>
<dbReference type="PANTHER" id="PTHR34180:SF1">
    <property type="entry name" value="BETA-ALANYL-DOPAMINE_CARCININE HYDROLASE"/>
    <property type="match status" value="1"/>
</dbReference>
<comment type="caution">
    <text evidence="3">The sequence shown here is derived from an EMBL/GenBank/DDBJ whole genome shotgun (WGS) entry which is preliminary data.</text>
</comment>
<dbReference type="EMBL" id="MKCS01000001">
    <property type="protein sequence ID" value="OHX14773.1"/>
    <property type="molecule type" value="Genomic_DNA"/>
</dbReference>
<evidence type="ECO:0000313" key="3">
    <source>
        <dbReference type="EMBL" id="OHX14773.1"/>
    </source>
</evidence>
<evidence type="ECO:0000259" key="2">
    <source>
        <dbReference type="Pfam" id="PF03417"/>
    </source>
</evidence>
<gene>
    <name evidence="3" type="ORF">BI347_15620</name>
</gene>
<feature type="signal peptide" evidence="1">
    <location>
        <begin position="1"/>
        <end position="21"/>
    </location>
</feature>
<reference evidence="3 4" key="1">
    <citation type="submission" date="2016-09" db="EMBL/GenBank/DDBJ databases">
        <title>Chromobacterium muskegensis sp. nov., an insecticidal bacterium isolated from Sphagnum bogs.</title>
        <authorList>
            <person name="Sparks M.E."/>
            <person name="Blackburn M.B."/>
            <person name="Gundersen-Rindal D.E."/>
            <person name="Mitchell A."/>
            <person name="Farrar R."/>
            <person name="Kuhar D."/>
        </authorList>
    </citation>
    <scope>NUCLEOTIDE SEQUENCE [LARGE SCALE GENOMIC DNA]</scope>
    <source>
        <strain evidence="3 4">37-2</strain>
    </source>
</reference>